<protein>
    <submittedName>
        <fullName evidence="1">Uncharacterized protein</fullName>
    </submittedName>
</protein>
<name>A0A498R4V8_9MYCO</name>
<reference evidence="1 2" key="1">
    <citation type="submission" date="2018-09" db="EMBL/GenBank/DDBJ databases">
        <authorList>
            <person name="Tagini F."/>
        </authorList>
    </citation>
    <scope>NUCLEOTIDE SEQUENCE [LARGE SCALE GENOMIC DNA]</scope>
    <source>
        <strain evidence="1 2">MK142</strain>
    </source>
</reference>
<sequence length="98" mass="10730">MVSMAATGENVQYARPPVRMTVFTVYIKPLDLDVNLVTQLRDKWADGYPGLKQSPPKYRPGGLLPQTDPFSASWPMPALHLANSSLSRTLPSSSISSL</sequence>
<dbReference type="EMBL" id="UPHU01000001">
    <property type="protein sequence ID" value="VBA56090.1"/>
    <property type="molecule type" value="Genomic_DNA"/>
</dbReference>
<keyword evidence="2" id="KW-1185">Reference proteome</keyword>
<evidence type="ECO:0000313" key="1">
    <source>
        <dbReference type="EMBL" id="VBA56090.1"/>
    </source>
</evidence>
<gene>
    <name evidence="1" type="ORF">LAUMK142_05394</name>
</gene>
<dbReference type="AlphaFoldDB" id="A0A498R4V8"/>
<proteinExistence type="predicted"/>
<organism evidence="1 2">
    <name type="scientific">Mycobacterium pseudokansasii</name>
    <dbReference type="NCBI Taxonomy" id="2341080"/>
    <lineage>
        <taxon>Bacteria</taxon>
        <taxon>Bacillati</taxon>
        <taxon>Actinomycetota</taxon>
        <taxon>Actinomycetes</taxon>
        <taxon>Mycobacteriales</taxon>
        <taxon>Mycobacteriaceae</taxon>
        <taxon>Mycobacterium</taxon>
    </lineage>
</organism>
<dbReference type="Proteomes" id="UP000268285">
    <property type="component" value="Unassembled WGS sequence"/>
</dbReference>
<evidence type="ECO:0000313" key="2">
    <source>
        <dbReference type="Proteomes" id="UP000268285"/>
    </source>
</evidence>
<accession>A0A498R4V8</accession>